<dbReference type="InterPro" id="IPR006448">
    <property type="entry name" value="Phage_term_ssu_P27"/>
</dbReference>
<feature type="region of interest" description="Disordered" evidence="1">
    <location>
        <begin position="1"/>
        <end position="27"/>
    </location>
</feature>
<evidence type="ECO:0000313" key="3">
    <source>
        <dbReference type="Proteomes" id="UP000483004"/>
    </source>
</evidence>
<dbReference type="AlphaFoldDB" id="A0A6L3VN84"/>
<dbReference type="Pfam" id="PF05119">
    <property type="entry name" value="Terminase_4"/>
    <property type="match status" value="1"/>
</dbReference>
<name>A0A6L3VN84_9ACTN</name>
<dbReference type="EMBL" id="WBMR01000114">
    <property type="protein sequence ID" value="KAB2372052.1"/>
    <property type="molecule type" value="Genomic_DNA"/>
</dbReference>
<dbReference type="NCBIfam" id="TIGR01558">
    <property type="entry name" value="sm_term_P27"/>
    <property type="match status" value="1"/>
</dbReference>
<sequence length="164" mass="18513">MPQRPKSNDQLRLISGKSEAEADRREHARKSLGGAALDWEEVSVIIPEDSYADEEWTRLSEVYANQPDRFREADRGMVTLHCVWTGVYAECLEQINAEGLFVKGISKRDAHRMVRNPATALLNVASNQLRFLAKELGFSPDARKRAGIIEKQEERSSNEDLLSG</sequence>
<organism evidence="2 3">
    <name type="scientific">Actinomadura montaniterrae</name>
    <dbReference type="NCBI Taxonomy" id="1803903"/>
    <lineage>
        <taxon>Bacteria</taxon>
        <taxon>Bacillati</taxon>
        <taxon>Actinomycetota</taxon>
        <taxon>Actinomycetes</taxon>
        <taxon>Streptosporangiales</taxon>
        <taxon>Thermomonosporaceae</taxon>
        <taxon>Actinomadura</taxon>
    </lineage>
</organism>
<dbReference type="RefSeq" id="WP_151543720.1">
    <property type="nucleotide sequence ID" value="NZ_WBMR01000114.1"/>
</dbReference>
<reference evidence="2 3" key="1">
    <citation type="submission" date="2019-09" db="EMBL/GenBank/DDBJ databases">
        <title>Actinomadura physcomitrii sp. nov., a novel actinomycete isolated from moss [Physcomitrium sphaericum (Ludw) Fuernr].</title>
        <authorList>
            <person name="Liu C."/>
            <person name="Zhuang X."/>
        </authorList>
    </citation>
    <scope>NUCLEOTIDE SEQUENCE [LARGE SCALE GENOMIC DNA]</scope>
    <source>
        <strain evidence="2 3">CYP1-1B</strain>
    </source>
</reference>
<keyword evidence="3" id="KW-1185">Reference proteome</keyword>
<gene>
    <name evidence="2" type="ORF">F9B16_30770</name>
</gene>
<evidence type="ECO:0000313" key="2">
    <source>
        <dbReference type="EMBL" id="KAB2372052.1"/>
    </source>
</evidence>
<accession>A0A6L3VN84</accession>
<evidence type="ECO:0000256" key="1">
    <source>
        <dbReference type="SAM" id="MobiDB-lite"/>
    </source>
</evidence>
<protein>
    <submittedName>
        <fullName evidence="2">Phage terminase small subunit P27 family</fullName>
    </submittedName>
</protein>
<proteinExistence type="predicted"/>
<dbReference type="OrthoDB" id="5184675at2"/>
<comment type="caution">
    <text evidence="2">The sequence shown here is derived from an EMBL/GenBank/DDBJ whole genome shotgun (WGS) entry which is preliminary data.</text>
</comment>
<dbReference type="Proteomes" id="UP000483004">
    <property type="component" value="Unassembled WGS sequence"/>
</dbReference>